<dbReference type="EMBL" id="UPPP01000078">
    <property type="protein sequence ID" value="VBB07672.1"/>
    <property type="molecule type" value="Genomic_DNA"/>
</dbReference>
<gene>
    <name evidence="1" type="ORF">LUCI_2937</name>
</gene>
<keyword evidence="2" id="KW-1185">Reference proteome</keyword>
<sequence length="55" mass="5911">METVILALLGIAAFGYVARIIWRALNGKDTCQCGDSCKSCNGCCSGFSHPEKQKD</sequence>
<name>A0A498RBN2_9FIRM</name>
<dbReference type="RefSeq" id="WP_122628603.1">
    <property type="nucleotide sequence ID" value="NZ_UPPP01000078.1"/>
</dbReference>
<evidence type="ECO:0000313" key="2">
    <source>
        <dbReference type="Proteomes" id="UP000277811"/>
    </source>
</evidence>
<dbReference type="AlphaFoldDB" id="A0A498RBN2"/>
<organism evidence="1 2">
    <name type="scientific">Lucifera butyrica</name>
    <dbReference type="NCBI Taxonomy" id="1351585"/>
    <lineage>
        <taxon>Bacteria</taxon>
        <taxon>Bacillati</taxon>
        <taxon>Bacillota</taxon>
        <taxon>Negativicutes</taxon>
        <taxon>Veillonellales</taxon>
        <taxon>Veillonellaceae</taxon>
        <taxon>Lucifera</taxon>
    </lineage>
</organism>
<reference evidence="1 2" key="1">
    <citation type="submission" date="2018-06" db="EMBL/GenBank/DDBJ databases">
        <authorList>
            <person name="Strepis N."/>
        </authorList>
    </citation>
    <scope>NUCLEOTIDE SEQUENCE [LARGE SCALE GENOMIC DNA]</scope>
    <source>
        <strain evidence="1">LUCI</strain>
    </source>
</reference>
<proteinExistence type="predicted"/>
<evidence type="ECO:0008006" key="3">
    <source>
        <dbReference type="Google" id="ProtNLM"/>
    </source>
</evidence>
<protein>
    <recommendedName>
        <fullName evidence="3">Virus attachment protein p12 family</fullName>
    </recommendedName>
</protein>
<accession>A0A498RBN2</accession>
<dbReference type="Proteomes" id="UP000277811">
    <property type="component" value="Unassembled WGS sequence"/>
</dbReference>
<evidence type="ECO:0000313" key="1">
    <source>
        <dbReference type="EMBL" id="VBB07672.1"/>
    </source>
</evidence>